<dbReference type="Gene3D" id="3.10.105.10">
    <property type="entry name" value="Dipeptide-binding Protein, Domain 3"/>
    <property type="match status" value="1"/>
</dbReference>
<evidence type="ECO:0000313" key="5">
    <source>
        <dbReference type="EMBL" id="MFD1873525.1"/>
    </source>
</evidence>
<name>A0ABW4QVX0_9BACT</name>
<feature type="domain" description="Solute-binding protein family 5" evidence="4">
    <location>
        <begin position="5"/>
        <end position="386"/>
    </location>
</feature>
<dbReference type="InterPro" id="IPR000914">
    <property type="entry name" value="SBP_5_dom"/>
</dbReference>
<dbReference type="SUPFAM" id="SSF53850">
    <property type="entry name" value="Periplasmic binding protein-like II"/>
    <property type="match status" value="1"/>
</dbReference>
<evidence type="ECO:0000256" key="2">
    <source>
        <dbReference type="ARBA" id="ARBA00022448"/>
    </source>
</evidence>
<keyword evidence="6" id="KW-1185">Reference proteome</keyword>
<dbReference type="Proteomes" id="UP001597197">
    <property type="component" value="Unassembled WGS sequence"/>
</dbReference>
<evidence type="ECO:0000313" key="6">
    <source>
        <dbReference type="Proteomes" id="UP001597197"/>
    </source>
</evidence>
<comment type="caution">
    <text evidence="5">The sequence shown here is derived from an EMBL/GenBank/DDBJ whole genome shotgun (WGS) entry which is preliminary data.</text>
</comment>
<dbReference type="PANTHER" id="PTHR30290">
    <property type="entry name" value="PERIPLASMIC BINDING COMPONENT OF ABC TRANSPORTER"/>
    <property type="match status" value="1"/>
</dbReference>
<dbReference type="Pfam" id="PF00496">
    <property type="entry name" value="SBP_bac_5"/>
    <property type="match status" value="1"/>
</dbReference>
<dbReference type="PANTHER" id="PTHR30290:SF9">
    <property type="entry name" value="OLIGOPEPTIDE-BINDING PROTEIN APPA"/>
    <property type="match status" value="1"/>
</dbReference>
<proteinExistence type="inferred from homology"/>
<sequence length="492" mass="55343">MHLGYQLRRAAAWDSGQPILATDVAFTLKLIFCPGLPNEKVRTSLQFIRDIKLDSANPRRFTFVCRGQAPEFSYESGDFPILSEDALDPTHSLRQLSLVSIANATDATSTPALAALAKRYQEADLGQHPERLPGCGPYQLEEWKTKQSLTFKRKAHWWADSLRPAPLVLQAKPLKLRFSIIPDDAAAAMALRRHEIDVLPQVSARTFKRLQESADAQKNFAFYSTLSYEVVTAGFNTRRPMLHDSLTRQALSKLFDPVRLLQATQLGQGERTVGLVHPHDRRYYDSSLPLPAYDLPRAQALLQRAGWRRQATGWARPAGSQPQRLALLLRYRSEDPTFKLIALQFKAAAALLNIPVVLRPTEGSTMTTALHEGDFDMYIRTQKGNPFAFDYTSMLHSRTVNEGNFTKFGTPASDRLIEAVATAKTPEQKRQLLHRFQVMLQNQAPMVPLFFLSYRLATDRRIQNLYPSAIKPGYSAPTITWASNALLGLAQQ</sequence>
<keyword evidence="2" id="KW-0813">Transport</keyword>
<protein>
    <submittedName>
        <fullName evidence="5">ABC transporter substrate-binding protein</fullName>
    </submittedName>
</protein>
<dbReference type="InterPro" id="IPR030678">
    <property type="entry name" value="Peptide/Ni-bd"/>
</dbReference>
<dbReference type="InterPro" id="IPR039424">
    <property type="entry name" value="SBP_5"/>
</dbReference>
<evidence type="ECO:0000256" key="1">
    <source>
        <dbReference type="ARBA" id="ARBA00005695"/>
    </source>
</evidence>
<evidence type="ECO:0000259" key="4">
    <source>
        <dbReference type="Pfam" id="PF00496"/>
    </source>
</evidence>
<accession>A0ABW4QVX0</accession>
<keyword evidence="3" id="KW-0732">Signal</keyword>
<dbReference type="PIRSF" id="PIRSF002741">
    <property type="entry name" value="MppA"/>
    <property type="match status" value="1"/>
</dbReference>
<evidence type="ECO:0000256" key="3">
    <source>
        <dbReference type="ARBA" id="ARBA00022729"/>
    </source>
</evidence>
<reference evidence="6" key="1">
    <citation type="journal article" date="2019" name="Int. J. Syst. Evol. Microbiol.">
        <title>The Global Catalogue of Microorganisms (GCM) 10K type strain sequencing project: providing services to taxonomists for standard genome sequencing and annotation.</title>
        <authorList>
            <consortium name="The Broad Institute Genomics Platform"/>
            <consortium name="The Broad Institute Genome Sequencing Center for Infectious Disease"/>
            <person name="Wu L."/>
            <person name="Ma J."/>
        </authorList>
    </citation>
    <scope>NUCLEOTIDE SEQUENCE [LARGE SCALE GENOMIC DNA]</scope>
    <source>
        <strain evidence="6">CGMCC 1.15795</strain>
    </source>
</reference>
<dbReference type="RefSeq" id="WP_382315471.1">
    <property type="nucleotide sequence ID" value="NZ_JBHUFD010000005.1"/>
</dbReference>
<comment type="similarity">
    <text evidence="1">Belongs to the bacterial solute-binding protein 5 family.</text>
</comment>
<dbReference type="EMBL" id="JBHUFD010000005">
    <property type="protein sequence ID" value="MFD1873525.1"/>
    <property type="molecule type" value="Genomic_DNA"/>
</dbReference>
<organism evidence="5 6">
    <name type="scientific">Hymenobacter bucti</name>
    <dbReference type="NCBI Taxonomy" id="1844114"/>
    <lineage>
        <taxon>Bacteria</taxon>
        <taxon>Pseudomonadati</taxon>
        <taxon>Bacteroidota</taxon>
        <taxon>Cytophagia</taxon>
        <taxon>Cytophagales</taxon>
        <taxon>Hymenobacteraceae</taxon>
        <taxon>Hymenobacter</taxon>
    </lineage>
</organism>
<dbReference type="Gene3D" id="3.40.190.10">
    <property type="entry name" value="Periplasmic binding protein-like II"/>
    <property type="match status" value="1"/>
</dbReference>
<gene>
    <name evidence="5" type="ORF">ACFSDX_13855</name>
</gene>